<feature type="transmembrane region" description="Helical" evidence="1">
    <location>
        <begin position="6"/>
        <end position="23"/>
    </location>
</feature>
<name>A0A6J7U006_9ZZZZ</name>
<keyword evidence="1" id="KW-0812">Transmembrane</keyword>
<dbReference type="EMBL" id="CAFBQS010000012">
    <property type="protein sequence ID" value="CAB5058975.1"/>
    <property type="molecule type" value="Genomic_DNA"/>
</dbReference>
<reference evidence="2" key="1">
    <citation type="submission" date="2020-05" db="EMBL/GenBank/DDBJ databases">
        <authorList>
            <person name="Chiriac C."/>
            <person name="Salcher M."/>
            <person name="Ghai R."/>
            <person name="Kavagutti S V."/>
        </authorList>
    </citation>
    <scope>NUCLEOTIDE SEQUENCE</scope>
</reference>
<dbReference type="AlphaFoldDB" id="A0A6J7U006"/>
<protein>
    <submittedName>
        <fullName evidence="2">Unannotated protein</fullName>
    </submittedName>
</protein>
<keyword evidence="1" id="KW-1133">Transmembrane helix</keyword>
<sequence>MPLVGTVPPVFPFPLYVIVYVLPTNCAYRVRAETVALPAGLTAAAVTFVAVFAYVNVVEVGTDVIV</sequence>
<feature type="transmembrane region" description="Helical" evidence="1">
    <location>
        <begin position="35"/>
        <end position="55"/>
    </location>
</feature>
<evidence type="ECO:0000313" key="2">
    <source>
        <dbReference type="EMBL" id="CAB5058975.1"/>
    </source>
</evidence>
<evidence type="ECO:0000256" key="1">
    <source>
        <dbReference type="SAM" id="Phobius"/>
    </source>
</evidence>
<accession>A0A6J7U006</accession>
<proteinExistence type="predicted"/>
<gene>
    <name evidence="2" type="ORF">UFOPK4366_00152</name>
</gene>
<keyword evidence="1" id="KW-0472">Membrane</keyword>
<organism evidence="2">
    <name type="scientific">freshwater metagenome</name>
    <dbReference type="NCBI Taxonomy" id="449393"/>
    <lineage>
        <taxon>unclassified sequences</taxon>
        <taxon>metagenomes</taxon>
        <taxon>ecological metagenomes</taxon>
    </lineage>
</organism>